<dbReference type="InterPro" id="IPR029044">
    <property type="entry name" value="Nucleotide-diphossugar_trans"/>
</dbReference>
<dbReference type="Proteomes" id="UP000501891">
    <property type="component" value="Chromosome"/>
</dbReference>
<organism evidence="2 3">
    <name type="scientific">Aerophototrophica crusticola</name>
    <dbReference type="NCBI Taxonomy" id="1709002"/>
    <lineage>
        <taxon>Bacteria</taxon>
        <taxon>Pseudomonadati</taxon>
        <taxon>Pseudomonadota</taxon>
        <taxon>Alphaproteobacteria</taxon>
        <taxon>Rhodospirillales</taxon>
        <taxon>Rhodospirillaceae</taxon>
        <taxon>Aerophototrophica</taxon>
    </lineage>
</organism>
<keyword evidence="3" id="KW-1185">Reference proteome</keyword>
<gene>
    <name evidence="2" type="ORF">HHL28_02755</name>
</gene>
<dbReference type="Pfam" id="PF00535">
    <property type="entry name" value="Glycos_transf_2"/>
    <property type="match status" value="1"/>
</dbReference>
<evidence type="ECO:0000313" key="3">
    <source>
        <dbReference type="Proteomes" id="UP000501891"/>
    </source>
</evidence>
<proteinExistence type="predicted"/>
<dbReference type="PANTHER" id="PTHR43685">
    <property type="entry name" value="GLYCOSYLTRANSFERASE"/>
    <property type="match status" value="1"/>
</dbReference>
<dbReference type="AlphaFoldDB" id="A0A858R446"/>
<sequence length="256" mass="28151">MDGPLLSVITVTRDDRAGLARTRASLDAQGWREFEWLVADGGSTDGTLGDLARDPPHWWDSRVDGGPFGGMNRAMGQAQGRYLLFLNGGDRLAGPGVLAGVAAALRAGSPDLLYGDALEDPGTGHLALKPSRHWRWVWYGMPAHHCAILYRRDLVADMEFDMSYRIAADYAFTLEAIRRACRISRMPSALAVFAPDGLSRRHAALGRQEQDRIRAEILGLPQGVRRCISALQFCMASLRSAHPAAYAYLRFGRKQS</sequence>
<dbReference type="GO" id="GO:0016740">
    <property type="term" value="F:transferase activity"/>
    <property type="evidence" value="ECO:0007669"/>
    <property type="project" value="UniProtKB-KW"/>
</dbReference>
<reference evidence="2" key="1">
    <citation type="submission" date="2020-04" db="EMBL/GenBank/DDBJ databases">
        <title>A desert anoxygenic phototrophic bacterium fixes CO2 using RubisCO under aerobic conditions.</title>
        <authorList>
            <person name="Tang K."/>
        </authorList>
    </citation>
    <scope>NUCLEOTIDE SEQUENCE [LARGE SCALE GENOMIC DNA]</scope>
    <source>
        <strain evidence="2">MIMtkB3</strain>
    </source>
</reference>
<dbReference type="InterPro" id="IPR001173">
    <property type="entry name" value="Glyco_trans_2-like"/>
</dbReference>
<feature type="domain" description="Glycosyltransferase 2-like" evidence="1">
    <location>
        <begin position="7"/>
        <end position="132"/>
    </location>
</feature>
<evidence type="ECO:0000259" key="1">
    <source>
        <dbReference type="Pfam" id="PF00535"/>
    </source>
</evidence>
<accession>A0A858R446</accession>
<dbReference type="KEGG" id="acru:HHL28_02755"/>
<evidence type="ECO:0000313" key="2">
    <source>
        <dbReference type="EMBL" id="QJE72165.1"/>
    </source>
</evidence>
<protein>
    <submittedName>
        <fullName evidence="2">Glycosyltransferase</fullName>
    </submittedName>
</protein>
<dbReference type="Gene3D" id="3.90.550.10">
    <property type="entry name" value="Spore Coat Polysaccharide Biosynthesis Protein SpsA, Chain A"/>
    <property type="match status" value="1"/>
</dbReference>
<dbReference type="InterPro" id="IPR050834">
    <property type="entry name" value="Glycosyltransf_2"/>
</dbReference>
<name>A0A858R446_9PROT</name>
<dbReference type="EMBL" id="CP051775">
    <property type="protein sequence ID" value="QJE72165.1"/>
    <property type="molecule type" value="Genomic_DNA"/>
</dbReference>
<dbReference type="PANTHER" id="PTHR43685:SF2">
    <property type="entry name" value="GLYCOSYLTRANSFERASE 2-LIKE DOMAIN-CONTAINING PROTEIN"/>
    <property type="match status" value="1"/>
</dbReference>
<dbReference type="SUPFAM" id="SSF53448">
    <property type="entry name" value="Nucleotide-diphospho-sugar transferases"/>
    <property type="match status" value="1"/>
</dbReference>